<proteinExistence type="predicted"/>
<reference evidence="3" key="1">
    <citation type="submission" date="2016-10" db="EMBL/GenBank/DDBJ databases">
        <authorList>
            <person name="Varghese N."/>
            <person name="Submissions S."/>
        </authorList>
    </citation>
    <scope>NUCLEOTIDE SEQUENCE [LARGE SCALE GENOMIC DNA]</scope>
    <source>
        <strain evidence="3">DSM 16859</strain>
    </source>
</reference>
<organism evidence="2 3">
    <name type="scientific">Propionibacterium cyclohexanicum</name>
    <dbReference type="NCBI Taxonomy" id="64702"/>
    <lineage>
        <taxon>Bacteria</taxon>
        <taxon>Bacillati</taxon>
        <taxon>Actinomycetota</taxon>
        <taxon>Actinomycetes</taxon>
        <taxon>Propionibacteriales</taxon>
        <taxon>Propionibacteriaceae</taxon>
        <taxon>Propionibacterium</taxon>
    </lineage>
</organism>
<gene>
    <name evidence="2" type="ORF">SAMN05443377_104136</name>
</gene>
<feature type="compositionally biased region" description="Acidic residues" evidence="1">
    <location>
        <begin position="297"/>
        <end position="306"/>
    </location>
</feature>
<dbReference type="STRING" id="64702.SAMN05443377_104136"/>
<accession>A0A1H9QUP8</accession>
<dbReference type="InterPro" id="IPR011990">
    <property type="entry name" value="TPR-like_helical_dom_sf"/>
</dbReference>
<feature type="compositionally biased region" description="Acidic residues" evidence="1">
    <location>
        <begin position="189"/>
        <end position="208"/>
    </location>
</feature>
<feature type="compositionally biased region" description="Basic and acidic residues" evidence="1">
    <location>
        <begin position="209"/>
        <end position="220"/>
    </location>
</feature>
<evidence type="ECO:0000313" key="2">
    <source>
        <dbReference type="EMBL" id="SER64194.1"/>
    </source>
</evidence>
<protein>
    <recommendedName>
        <fullName evidence="4">Tetratricopeptide repeat-containing protein</fullName>
    </recommendedName>
</protein>
<dbReference type="SUPFAM" id="SSF48452">
    <property type="entry name" value="TPR-like"/>
    <property type="match status" value="1"/>
</dbReference>
<dbReference type="EMBL" id="FOGZ01000004">
    <property type="protein sequence ID" value="SER64194.1"/>
    <property type="molecule type" value="Genomic_DNA"/>
</dbReference>
<evidence type="ECO:0008006" key="4">
    <source>
        <dbReference type="Google" id="ProtNLM"/>
    </source>
</evidence>
<dbReference type="AlphaFoldDB" id="A0A1H9QUP8"/>
<evidence type="ECO:0000313" key="3">
    <source>
        <dbReference type="Proteomes" id="UP000198815"/>
    </source>
</evidence>
<feature type="compositionally biased region" description="Low complexity" evidence="1">
    <location>
        <begin position="221"/>
        <end position="248"/>
    </location>
</feature>
<name>A0A1H9QUP8_9ACTN</name>
<evidence type="ECO:0000256" key="1">
    <source>
        <dbReference type="SAM" id="MobiDB-lite"/>
    </source>
</evidence>
<keyword evidence="3" id="KW-1185">Reference proteome</keyword>
<sequence>MAHLVAAQEWLDDDPQLALRHAQAARRRAARLPVVREATAEAAYAAEDFPTALTEYRAVQRLTGSDDYWPVIADCERAIGRRDQALRTIQAAHGKSLEPTQKVELTLVEAGLRDDMGQRDEALRILREAIGRREGSHESQARLRYAYANFLEENGDTEGARQWFAAAASLDTAKTLDTRDRLEALGIDVGEEDPDESDDLLIEEDDRPEPELPREARAPEPADGPGTETAGTETAGTETAGTEEAGAEPVGGGGASSKDEEPPTPQIAAGDASSFGAGQDACEASEEQSVTDHREPTDDEPEDSRS</sequence>
<feature type="region of interest" description="Disordered" evidence="1">
    <location>
        <begin position="185"/>
        <end position="306"/>
    </location>
</feature>
<dbReference type="Proteomes" id="UP000198815">
    <property type="component" value="Unassembled WGS sequence"/>
</dbReference>
<dbReference type="Gene3D" id="1.25.40.10">
    <property type="entry name" value="Tetratricopeptide repeat domain"/>
    <property type="match status" value="1"/>
</dbReference>